<evidence type="ECO:0000256" key="32">
    <source>
        <dbReference type="ARBA" id="ARBA00048264"/>
    </source>
</evidence>
<organism evidence="40 41">
    <name type="scientific">Leptotrombidium deliense</name>
    <dbReference type="NCBI Taxonomy" id="299467"/>
    <lineage>
        <taxon>Eukaryota</taxon>
        <taxon>Metazoa</taxon>
        <taxon>Ecdysozoa</taxon>
        <taxon>Arthropoda</taxon>
        <taxon>Chelicerata</taxon>
        <taxon>Arachnida</taxon>
        <taxon>Acari</taxon>
        <taxon>Acariformes</taxon>
        <taxon>Trombidiformes</taxon>
        <taxon>Prostigmata</taxon>
        <taxon>Anystina</taxon>
        <taxon>Parasitengona</taxon>
        <taxon>Trombiculoidea</taxon>
        <taxon>Trombiculidae</taxon>
        <taxon>Leptotrombidium</taxon>
    </lineage>
</organism>
<dbReference type="EMBL" id="NCKV01002513">
    <property type="protein sequence ID" value="RWS26735.1"/>
    <property type="molecule type" value="Genomic_DNA"/>
</dbReference>
<evidence type="ECO:0000256" key="23">
    <source>
        <dbReference type="ARBA" id="ARBA00043758"/>
    </source>
</evidence>
<comment type="catalytic activity">
    <reaction evidence="34">
        <text>N(omega),N(omega)-dimethyl-L-arginine + 2-oxobutanoate = 5-(3,3-dimethylguanidino)-2-oxopentanoate + (2S)-2-aminobutanoate</text>
        <dbReference type="Rhea" id="RHEA:77351"/>
        <dbReference type="ChEBI" id="CHEBI:16763"/>
        <dbReference type="ChEBI" id="CHEBI:58326"/>
        <dbReference type="ChEBI" id="CHEBI:74359"/>
        <dbReference type="ChEBI" id="CHEBI:197301"/>
    </reaction>
</comment>
<comment type="catalytic activity">
    <reaction evidence="11">
        <text>glyoxylate + L-alanine = glycine + pyruvate</text>
        <dbReference type="Rhea" id="RHEA:24248"/>
        <dbReference type="ChEBI" id="CHEBI:15361"/>
        <dbReference type="ChEBI" id="CHEBI:36655"/>
        <dbReference type="ChEBI" id="CHEBI:57305"/>
        <dbReference type="ChEBI" id="CHEBI:57972"/>
        <dbReference type="EC" id="2.6.1.44"/>
    </reaction>
    <physiologicalReaction direction="left-to-right" evidence="11">
        <dbReference type="Rhea" id="RHEA:24249"/>
    </physiologicalReaction>
</comment>
<evidence type="ECO:0000256" key="20">
    <source>
        <dbReference type="ARBA" id="ARBA00043726"/>
    </source>
</evidence>
<protein>
    <recommendedName>
        <fullName evidence="13">Alanine--glyoxylate aminotransferase 2, mitochondrial</fullName>
        <ecNumber evidence="28">2.6.1.18</ecNumber>
        <ecNumber evidence="12">2.6.1.40</ecNumber>
        <ecNumber evidence="5">2.6.1.44</ecNumber>
    </recommendedName>
    <alternativeName>
        <fullName evidence="14">(R)-3-amino-2-methylpropionate--pyruvate transaminase</fullName>
    </alternativeName>
    <alternativeName>
        <fullName evidence="16">Beta-ALAAT II</fullName>
    </alternativeName>
    <alternativeName>
        <fullName evidence="17">Beta-alanine-pyruvate aminotransferase</fullName>
    </alternativeName>
    <alternativeName>
        <fullName evidence="30">D-3-aminoisobutyrate-pyruvate aminotransferase</fullName>
    </alternativeName>
    <alternativeName>
        <fullName evidence="15">D-AIBAT</fullName>
    </alternativeName>
    <alternativeName>
        <fullName evidence="29">D-beta-aminoisobutyrate-pyruvate aminotransferase</fullName>
    </alternativeName>
</protein>
<dbReference type="InterPro" id="IPR015421">
    <property type="entry name" value="PyrdxlP-dep_Trfase_major"/>
</dbReference>
<dbReference type="Proteomes" id="UP000288716">
    <property type="component" value="Unassembled WGS sequence"/>
</dbReference>
<comment type="function">
    <text evidence="38">Multifunctional aminotransferase with a broad substrate specificity. Catalyzes the conversion of glyoxylate to glycine using alanine as the amino donor. Catalyzes metabolism of not L- but the D-isomer of D-beta-aminoisobutyric acid to generate 2-methyl-3-oxopropanoate and alanine. Catalyzes the transfer of the amino group from beta-alanine to pyruvate to yield L-alanine and 3-oxopropanoate. Can metabolize NG-monomethyl-L-arginine (NMMA), asymmetric NG,NG-dimethyl-L-arginine (ADMA) and symmetric NG,N'G-dimethyl-L-arginine (SDMA). ADMA is a potent inhibitor of nitric-oxide (NO) synthase, and this activity provides mechanism through which the kidney regulates blood pressure.</text>
</comment>
<proteinExistence type="inferred from homology"/>
<keyword evidence="9" id="KW-0809">Transit peptide</keyword>
<dbReference type="OrthoDB" id="10261433at2759"/>
<evidence type="ECO:0000256" key="24">
    <source>
        <dbReference type="ARBA" id="ARBA00043777"/>
    </source>
</evidence>
<evidence type="ECO:0000256" key="30">
    <source>
        <dbReference type="ARBA" id="ARBA00044258"/>
    </source>
</evidence>
<comment type="catalytic activity">
    <reaction evidence="33">
        <text>2-oxohexanoate + N(omega),N(omega)-dimethyl-L-arginine = L-2-aminohexanoate + 5-(3,3-dimethylguanidino)-2-oxopentanoate</text>
        <dbReference type="Rhea" id="RHEA:77363"/>
        <dbReference type="ChEBI" id="CHEBI:35177"/>
        <dbReference type="ChEBI" id="CHEBI:58326"/>
        <dbReference type="ChEBI" id="CHEBI:58455"/>
        <dbReference type="ChEBI" id="CHEBI:197301"/>
    </reaction>
</comment>
<dbReference type="PIRSF" id="PIRSF000521">
    <property type="entry name" value="Transaminase_4ab_Lys_Orn"/>
    <property type="match status" value="1"/>
</dbReference>
<evidence type="ECO:0000256" key="8">
    <source>
        <dbReference type="ARBA" id="ARBA00022898"/>
    </source>
</evidence>
<dbReference type="FunFam" id="3.40.640.10:FF:000055">
    <property type="entry name" value="Alanine--glyoxylate aminotransferase 2, mitochondrial"/>
    <property type="match status" value="1"/>
</dbReference>
<comment type="catalytic activity">
    <reaction evidence="18">
        <text>N(omega),N(omega)-dimethyl-L-arginine + pyruvate = 5-(3,3-dimethylguanidino)-2-oxopentanoate + L-alanine</text>
        <dbReference type="Rhea" id="RHEA:77303"/>
        <dbReference type="ChEBI" id="CHEBI:15361"/>
        <dbReference type="ChEBI" id="CHEBI:57972"/>
        <dbReference type="ChEBI" id="CHEBI:58326"/>
        <dbReference type="ChEBI" id="CHEBI:197301"/>
    </reaction>
</comment>
<sequence length="500" mass="55175">MYVSKCTNKIKAYYGIFRYTQRRLVSSEHTPQLPQCDFKPLQFKSQLKSTSLDSIKRNVNACFAQMYSDPMVISQGHMQYVWDTSGKRYLDMFGGIVTVSVGHCHPTLVEALSKQASKLWHVSRAHVYEEIYDYSAKLAQRLPSSLSTIFLCNSGSEANDLALVLARLYTQSFDFIALRNAYHGCSSAAMGLTAIGTWKYNFPNGFGIHHTLNPDPYRGKYGGKACRDSMFQVNRECDCKVNECVACDSYIADLEDVLNTSCSQKKIAGFIAESIQGIGGVVQYPKNYLKRAAELIRKRGGVFISDEVQTGFGRTGTHFWGFQNHDVTPDIVTMAKGIGNGFPLAAVATTAEIASAMNEALYFNTYAGNPLASAVGSKVLDIIDEEHLQENSRILGSRFSIGLNGLMNQFDNVIGDVRGKGLMIGVELVSDKVKKTPLSKAAVGAILDDCKEMGLIIGKGGAFGNVLRIKPPMCINDADIKFAIEVLEKCFENHNRREKI</sequence>
<dbReference type="GO" id="GO:0016223">
    <property type="term" value="F:beta-alanine:pyruvate transaminase activity"/>
    <property type="evidence" value="ECO:0007669"/>
    <property type="project" value="UniProtKB-EC"/>
</dbReference>
<dbReference type="PANTHER" id="PTHR45688:SF3">
    <property type="entry name" value="ALANINE--GLYOXYLATE AMINOTRANSFERASE 2, MITOCHONDRIAL"/>
    <property type="match status" value="1"/>
</dbReference>
<dbReference type="InterPro" id="IPR015424">
    <property type="entry name" value="PyrdxlP-dep_Trfase"/>
</dbReference>
<comment type="catalytic activity">
    <reaction evidence="25">
        <text>N(omega),N('omega)-dimethyl-L-arginine + pyruvate = 5-(3,3'-dimethylguanidino)-2-oxopentanoate + L-alanine</text>
        <dbReference type="Rhea" id="RHEA:77307"/>
        <dbReference type="ChEBI" id="CHEBI:15361"/>
        <dbReference type="ChEBI" id="CHEBI:57972"/>
        <dbReference type="ChEBI" id="CHEBI:197308"/>
        <dbReference type="ChEBI" id="CHEBI:197310"/>
    </reaction>
</comment>
<evidence type="ECO:0000256" key="38">
    <source>
        <dbReference type="ARBA" id="ARBA00058068"/>
    </source>
</evidence>
<keyword evidence="6 40" id="KW-0032">Aminotransferase</keyword>
<comment type="catalytic activity">
    <reaction evidence="21">
        <text>N(omega),N(omega)-dimethyl-L-arginine + oxaloacetate = 5-(3,3-dimethylguanidino)-2-oxopentanoate + L-aspartate</text>
        <dbReference type="Rhea" id="RHEA:77343"/>
        <dbReference type="ChEBI" id="CHEBI:16452"/>
        <dbReference type="ChEBI" id="CHEBI:29991"/>
        <dbReference type="ChEBI" id="CHEBI:58326"/>
        <dbReference type="ChEBI" id="CHEBI:197301"/>
    </reaction>
</comment>
<comment type="catalytic activity">
    <reaction evidence="24">
        <text>L-ornithine + pyruvate = 5-amino-2-oxopentanoate + L-alanine</text>
        <dbReference type="Rhea" id="RHEA:77327"/>
        <dbReference type="ChEBI" id="CHEBI:15361"/>
        <dbReference type="ChEBI" id="CHEBI:46911"/>
        <dbReference type="ChEBI" id="CHEBI:57972"/>
        <dbReference type="ChEBI" id="CHEBI:58802"/>
    </reaction>
</comment>
<evidence type="ECO:0000313" key="40">
    <source>
        <dbReference type="EMBL" id="RWS26735.1"/>
    </source>
</evidence>
<comment type="similarity">
    <text evidence="3 39">Belongs to the class-III pyridoxal-phosphate-dependent aminotransferase family.</text>
</comment>
<comment type="catalytic activity">
    <reaction evidence="32">
        <text>L-ornithine + glyoxylate = 5-amino-2-oxopentanoate + glycine</text>
        <dbReference type="Rhea" id="RHEA:77331"/>
        <dbReference type="ChEBI" id="CHEBI:36655"/>
        <dbReference type="ChEBI" id="CHEBI:46911"/>
        <dbReference type="ChEBI" id="CHEBI:57305"/>
        <dbReference type="ChEBI" id="CHEBI:58802"/>
    </reaction>
</comment>
<comment type="catalytic activity">
    <reaction evidence="22">
        <text>2-oxobutanoate + L-alanine = (2S)-2-aminobutanoate + pyruvate</text>
        <dbReference type="Rhea" id="RHEA:77355"/>
        <dbReference type="ChEBI" id="CHEBI:15361"/>
        <dbReference type="ChEBI" id="CHEBI:16763"/>
        <dbReference type="ChEBI" id="CHEBI:57972"/>
        <dbReference type="ChEBI" id="CHEBI:74359"/>
        <dbReference type="EC" id="2.6.1.44"/>
    </reaction>
</comment>
<evidence type="ECO:0000256" key="25">
    <source>
        <dbReference type="ARBA" id="ARBA00043798"/>
    </source>
</evidence>
<evidence type="ECO:0000256" key="31">
    <source>
        <dbReference type="ARBA" id="ARBA00047892"/>
    </source>
</evidence>
<keyword evidence="7 40" id="KW-0808">Transferase</keyword>
<dbReference type="EC" id="2.6.1.44" evidence="5"/>
<evidence type="ECO:0000256" key="5">
    <source>
        <dbReference type="ARBA" id="ARBA00013049"/>
    </source>
</evidence>
<evidence type="ECO:0000256" key="6">
    <source>
        <dbReference type="ARBA" id="ARBA00022576"/>
    </source>
</evidence>
<dbReference type="GO" id="GO:0047305">
    <property type="term" value="F:(R)-3-amino-2-methylpropionate-pyruvate transaminase activity"/>
    <property type="evidence" value="ECO:0007669"/>
    <property type="project" value="UniProtKB-EC"/>
</dbReference>
<evidence type="ECO:0000256" key="26">
    <source>
        <dbReference type="ARBA" id="ARBA00043825"/>
    </source>
</evidence>
<evidence type="ECO:0000256" key="2">
    <source>
        <dbReference type="ARBA" id="ARBA00004173"/>
    </source>
</evidence>
<comment type="subcellular location">
    <subcellularLocation>
        <location evidence="2">Mitochondrion</location>
    </subcellularLocation>
</comment>
<dbReference type="GO" id="GO:0030170">
    <property type="term" value="F:pyridoxal phosphate binding"/>
    <property type="evidence" value="ECO:0007669"/>
    <property type="project" value="InterPro"/>
</dbReference>
<evidence type="ECO:0000256" key="17">
    <source>
        <dbReference type="ARBA" id="ARBA00042669"/>
    </source>
</evidence>
<keyword evidence="8 39" id="KW-0663">Pyridoxal phosphate</keyword>
<dbReference type="GO" id="GO:0005739">
    <property type="term" value="C:mitochondrion"/>
    <property type="evidence" value="ECO:0007669"/>
    <property type="project" value="UniProtKB-SubCell"/>
</dbReference>
<evidence type="ECO:0000256" key="27">
    <source>
        <dbReference type="ARBA" id="ARBA00043826"/>
    </source>
</evidence>
<comment type="cofactor">
    <cofactor evidence="1">
        <name>pyridoxal 5'-phosphate</name>
        <dbReference type="ChEBI" id="CHEBI:597326"/>
    </cofactor>
</comment>
<dbReference type="AlphaFoldDB" id="A0A443SGX1"/>
<dbReference type="InterPro" id="IPR049704">
    <property type="entry name" value="Aminotrans_3_PPA_site"/>
</dbReference>
<comment type="catalytic activity">
    <reaction evidence="26">
        <text>3-oxopropanoate + L-alanine = beta-alanine + pyruvate</text>
        <dbReference type="Rhea" id="RHEA:14077"/>
        <dbReference type="ChEBI" id="CHEBI:15361"/>
        <dbReference type="ChEBI" id="CHEBI:33190"/>
        <dbReference type="ChEBI" id="CHEBI:57966"/>
        <dbReference type="ChEBI" id="CHEBI:57972"/>
        <dbReference type="EC" id="2.6.1.18"/>
    </reaction>
    <physiologicalReaction direction="right-to-left" evidence="26">
        <dbReference type="Rhea" id="RHEA:14079"/>
    </physiologicalReaction>
</comment>
<evidence type="ECO:0000256" key="9">
    <source>
        <dbReference type="ARBA" id="ARBA00022946"/>
    </source>
</evidence>
<dbReference type="Gene3D" id="3.40.640.10">
    <property type="entry name" value="Type I PLP-dependent aspartate aminotransferase-like (Major domain)"/>
    <property type="match status" value="1"/>
</dbReference>
<comment type="catalytic activity">
    <reaction evidence="37">
        <text>N(omega),N('omega)-dimethyl-L-arginine + glyoxylate = 5-(3,3'-dimethylguanidino)-2-oxopentanoate + glycine</text>
        <dbReference type="Rhea" id="RHEA:77315"/>
        <dbReference type="ChEBI" id="CHEBI:36655"/>
        <dbReference type="ChEBI" id="CHEBI:57305"/>
        <dbReference type="ChEBI" id="CHEBI:197308"/>
        <dbReference type="ChEBI" id="CHEBI:197310"/>
    </reaction>
</comment>
<evidence type="ECO:0000256" key="4">
    <source>
        <dbReference type="ARBA" id="ARBA00011881"/>
    </source>
</evidence>
<evidence type="ECO:0000256" key="36">
    <source>
        <dbReference type="ARBA" id="ARBA00048916"/>
    </source>
</evidence>
<dbReference type="EC" id="2.6.1.40" evidence="12"/>
<name>A0A443SGX1_9ACAR</name>
<evidence type="ECO:0000256" key="12">
    <source>
        <dbReference type="ARBA" id="ARBA00039130"/>
    </source>
</evidence>
<dbReference type="Pfam" id="PF00202">
    <property type="entry name" value="Aminotran_3"/>
    <property type="match status" value="1"/>
</dbReference>
<evidence type="ECO:0000256" key="14">
    <source>
        <dbReference type="ARBA" id="ARBA00041662"/>
    </source>
</evidence>
<evidence type="ECO:0000256" key="18">
    <source>
        <dbReference type="ARBA" id="ARBA00043669"/>
    </source>
</evidence>
<dbReference type="SUPFAM" id="SSF53383">
    <property type="entry name" value="PLP-dependent transferases"/>
    <property type="match status" value="1"/>
</dbReference>
<evidence type="ECO:0000256" key="11">
    <source>
        <dbReference type="ARBA" id="ARBA00033660"/>
    </source>
</evidence>
<dbReference type="GO" id="GO:0019481">
    <property type="term" value="P:L-alanine catabolic process, by transamination"/>
    <property type="evidence" value="ECO:0007669"/>
    <property type="project" value="TreeGrafter"/>
</dbReference>
<dbReference type="InterPro" id="IPR005814">
    <property type="entry name" value="Aminotrans_3"/>
</dbReference>
<evidence type="ECO:0000256" key="39">
    <source>
        <dbReference type="RuleBase" id="RU003560"/>
    </source>
</evidence>
<comment type="catalytic activity">
    <reaction evidence="31">
        <text>N(omega),N(omega)-dimethyl-L-arginine + glyoxylate = 5-(3,3-dimethylguanidino)-2-oxopentanoate + glycine</text>
        <dbReference type="Rhea" id="RHEA:77311"/>
        <dbReference type="ChEBI" id="CHEBI:36655"/>
        <dbReference type="ChEBI" id="CHEBI:57305"/>
        <dbReference type="ChEBI" id="CHEBI:58326"/>
        <dbReference type="ChEBI" id="CHEBI:197301"/>
    </reaction>
</comment>
<evidence type="ECO:0000256" key="13">
    <source>
        <dbReference type="ARBA" id="ARBA00039862"/>
    </source>
</evidence>
<keyword evidence="10" id="KW-0496">Mitochondrion</keyword>
<evidence type="ECO:0000256" key="33">
    <source>
        <dbReference type="ARBA" id="ARBA00048500"/>
    </source>
</evidence>
<gene>
    <name evidence="40" type="ORF">B4U80_10055</name>
</gene>
<comment type="caution">
    <text evidence="40">The sequence shown here is derived from an EMBL/GenBank/DDBJ whole genome shotgun (WGS) entry which is preliminary data.</text>
</comment>
<evidence type="ECO:0000256" key="35">
    <source>
        <dbReference type="ARBA" id="ARBA00048760"/>
    </source>
</evidence>
<dbReference type="Gene3D" id="3.90.1150.10">
    <property type="entry name" value="Aspartate Aminotransferase, domain 1"/>
    <property type="match status" value="1"/>
</dbReference>
<comment type="catalytic activity">
    <reaction evidence="20">
        <text>(R)-3-amino-2-methylpropanoate + pyruvate = 2-methyl-3-oxopropanoate + L-alanine</text>
        <dbReference type="Rhea" id="RHEA:18393"/>
        <dbReference type="ChEBI" id="CHEBI:15361"/>
        <dbReference type="ChEBI" id="CHEBI:57700"/>
        <dbReference type="ChEBI" id="CHEBI:57731"/>
        <dbReference type="ChEBI" id="CHEBI:57972"/>
        <dbReference type="EC" id="2.6.1.40"/>
    </reaction>
    <physiologicalReaction direction="left-to-right" evidence="20">
        <dbReference type="Rhea" id="RHEA:18394"/>
    </physiologicalReaction>
</comment>
<comment type="catalytic activity">
    <reaction evidence="27">
        <text>2-oxopentanoate + N(omega),N(omega)-dimethyl-L-arginine = 5-(3,3-dimethylguanidino)-2-oxopentanoate + L-2-aminopentanoate</text>
        <dbReference type="Rhea" id="RHEA:77359"/>
        <dbReference type="ChEBI" id="CHEBI:28644"/>
        <dbReference type="ChEBI" id="CHEBI:58326"/>
        <dbReference type="ChEBI" id="CHEBI:58441"/>
        <dbReference type="ChEBI" id="CHEBI:197301"/>
    </reaction>
</comment>
<evidence type="ECO:0000313" key="41">
    <source>
        <dbReference type="Proteomes" id="UP000288716"/>
    </source>
</evidence>
<evidence type="ECO:0000256" key="22">
    <source>
        <dbReference type="ARBA" id="ARBA00043751"/>
    </source>
</evidence>
<evidence type="ECO:0000256" key="15">
    <source>
        <dbReference type="ARBA" id="ARBA00041845"/>
    </source>
</evidence>
<dbReference type="PANTHER" id="PTHR45688">
    <property type="match status" value="1"/>
</dbReference>
<evidence type="ECO:0000256" key="10">
    <source>
        <dbReference type="ARBA" id="ARBA00023128"/>
    </source>
</evidence>
<reference evidence="40 41" key="1">
    <citation type="journal article" date="2018" name="Gigascience">
        <title>Genomes of trombidid mites reveal novel predicted allergens and laterally-transferred genes associated with secondary metabolism.</title>
        <authorList>
            <person name="Dong X."/>
            <person name="Chaisiri K."/>
            <person name="Xia D."/>
            <person name="Armstrong S.D."/>
            <person name="Fang Y."/>
            <person name="Donnelly M.J."/>
            <person name="Kadowaki T."/>
            <person name="McGarry J.W."/>
            <person name="Darby A.C."/>
            <person name="Makepeace B.L."/>
        </authorList>
    </citation>
    <scope>NUCLEOTIDE SEQUENCE [LARGE SCALE GENOMIC DNA]</scope>
    <source>
        <strain evidence="40">UoL-UT</strain>
    </source>
</reference>
<evidence type="ECO:0000256" key="28">
    <source>
        <dbReference type="ARBA" id="ARBA00044055"/>
    </source>
</evidence>
<evidence type="ECO:0000256" key="21">
    <source>
        <dbReference type="ARBA" id="ARBA00043749"/>
    </source>
</evidence>
<evidence type="ECO:0000256" key="29">
    <source>
        <dbReference type="ARBA" id="ARBA00044257"/>
    </source>
</evidence>
<comment type="catalytic activity">
    <reaction evidence="36">
        <text>oxaloacetate + L-alanine = L-aspartate + pyruvate</text>
        <dbReference type="Rhea" id="RHEA:77347"/>
        <dbReference type="ChEBI" id="CHEBI:15361"/>
        <dbReference type="ChEBI" id="CHEBI:16452"/>
        <dbReference type="ChEBI" id="CHEBI:29991"/>
        <dbReference type="ChEBI" id="CHEBI:57972"/>
    </reaction>
</comment>
<dbReference type="EC" id="2.6.1.18" evidence="28"/>
<evidence type="ECO:0000256" key="16">
    <source>
        <dbReference type="ARBA" id="ARBA00042611"/>
    </source>
</evidence>
<dbReference type="InterPro" id="IPR015422">
    <property type="entry name" value="PyrdxlP-dep_Trfase_small"/>
</dbReference>
<evidence type="ECO:0000256" key="34">
    <source>
        <dbReference type="ARBA" id="ARBA00048560"/>
    </source>
</evidence>
<dbReference type="STRING" id="299467.A0A443SGX1"/>
<accession>A0A443SGX1</accession>
<comment type="catalytic activity">
    <reaction evidence="35">
        <text>N(omega)-methyl-L-arginine + glyoxylate = 5-(3-methylguanidino)-2-oxopentanoate + glycine</text>
        <dbReference type="Rhea" id="RHEA:77323"/>
        <dbReference type="ChEBI" id="CHEBI:36655"/>
        <dbReference type="ChEBI" id="CHEBI:57305"/>
        <dbReference type="ChEBI" id="CHEBI:114953"/>
        <dbReference type="ChEBI" id="CHEBI:197314"/>
    </reaction>
</comment>
<evidence type="ECO:0000256" key="19">
    <source>
        <dbReference type="ARBA" id="ARBA00043679"/>
    </source>
</evidence>
<dbReference type="GO" id="GO:0009436">
    <property type="term" value="P:glyoxylate catabolic process"/>
    <property type="evidence" value="ECO:0007669"/>
    <property type="project" value="TreeGrafter"/>
</dbReference>
<dbReference type="CDD" id="cd00610">
    <property type="entry name" value="OAT_like"/>
    <property type="match status" value="1"/>
</dbReference>
<evidence type="ECO:0000256" key="3">
    <source>
        <dbReference type="ARBA" id="ARBA00008954"/>
    </source>
</evidence>
<dbReference type="VEuPathDB" id="VectorBase:LDEU005305"/>
<comment type="catalytic activity">
    <reaction evidence="23">
        <text>N(omega)-methyl-L-arginine + pyruvate = 5-(3-methylguanidino)-2-oxopentanoate + L-alanine</text>
        <dbReference type="Rhea" id="RHEA:77319"/>
        <dbReference type="ChEBI" id="CHEBI:15361"/>
        <dbReference type="ChEBI" id="CHEBI:57972"/>
        <dbReference type="ChEBI" id="CHEBI:114953"/>
        <dbReference type="ChEBI" id="CHEBI:197314"/>
    </reaction>
</comment>
<comment type="catalytic activity">
    <reaction evidence="19">
        <text>(2S)-2-aminobutanoate + glyoxylate = 2-oxobutanoate + glycine</text>
        <dbReference type="Rhea" id="RHEA:77339"/>
        <dbReference type="ChEBI" id="CHEBI:16763"/>
        <dbReference type="ChEBI" id="CHEBI:36655"/>
        <dbReference type="ChEBI" id="CHEBI:57305"/>
        <dbReference type="ChEBI" id="CHEBI:74359"/>
    </reaction>
</comment>
<evidence type="ECO:0000256" key="7">
    <source>
        <dbReference type="ARBA" id="ARBA00022679"/>
    </source>
</evidence>
<dbReference type="GO" id="GO:0008453">
    <property type="term" value="F:alanine-glyoxylate transaminase activity"/>
    <property type="evidence" value="ECO:0007669"/>
    <property type="project" value="UniProtKB-EC"/>
</dbReference>
<dbReference type="PROSITE" id="PS00600">
    <property type="entry name" value="AA_TRANSFER_CLASS_3"/>
    <property type="match status" value="1"/>
</dbReference>
<evidence type="ECO:0000256" key="37">
    <source>
        <dbReference type="ARBA" id="ARBA00049480"/>
    </source>
</evidence>
<evidence type="ECO:0000256" key="1">
    <source>
        <dbReference type="ARBA" id="ARBA00001933"/>
    </source>
</evidence>
<comment type="subunit">
    <text evidence="4">Homotetramer.</text>
</comment>
<keyword evidence="41" id="KW-1185">Reference proteome</keyword>